<keyword evidence="1" id="KW-0732">Signal</keyword>
<evidence type="ECO:0000313" key="3">
    <source>
        <dbReference type="Proteomes" id="UP001497623"/>
    </source>
</evidence>
<proteinExistence type="predicted"/>
<organism evidence="2 3">
    <name type="scientific">Meganyctiphanes norvegica</name>
    <name type="common">Northern krill</name>
    <name type="synonym">Thysanopoda norvegica</name>
    <dbReference type="NCBI Taxonomy" id="48144"/>
    <lineage>
        <taxon>Eukaryota</taxon>
        <taxon>Metazoa</taxon>
        <taxon>Ecdysozoa</taxon>
        <taxon>Arthropoda</taxon>
        <taxon>Crustacea</taxon>
        <taxon>Multicrustacea</taxon>
        <taxon>Malacostraca</taxon>
        <taxon>Eumalacostraca</taxon>
        <taxon>Eucarida</taxon>
        <taxon>Euphausiacea</taxon>
        <taxon>Euphausiidae</taxon>
        <taxon>Meganyctiphanes</taxon>
    </lineage>
</organism>
<comment type="caution">
    <text evidence="2">The sequence shown here is derived from an EMBL/GenBank/DDBJ whole genome shotgun (WGS) entry which is preliminary data.</text>
</comment>
<name>A0AAV2Q0J8_MEGNR</name>
<sequence>VTMYHLLAAAAVLLPATAIAAVTPGYYDMDFCYCDLDPYLQEVQETLKTNISSFYDTNTSIADATTLPSDRKKRSASNSIDSNYRGKVFWPSTSQLRNDLEFSNTKGVMYKNFSATEAEAYNCSCEPGSSIIEMRMCLLNLDYNNVSDSASADYAAISLKVMKELYLILRNGMKKENLFRRVQFLGFEAEGDKAAVLTQVDLTEDETYKAAFQVESSIEPK</sequence>
<keyword evidence="3" id="KW-1185">Reference proteome</keyword>
<dbReference type="Proteomes" id="UP001497623">
    <property type="component" value="Unassembled WGS sequence"/>
</dbReference>
<reference evidence="2 3" key="1">
    <citation type="submission" date="2024-05" db="EMBL/GenBank/DDBJ databases">
        <authorList>
            <person name="Wallberg A."/>
        </authorList>
    </citation>
    <scope>NUCLEOTIDE SEQUENCE [LARGE SCALE GENOMIC DNA]</scope>
</reference>
<feature type="signal peptide" evidence="1">
    <location>
        <begin position="1"/>
        <end position="20"/>
    </location>
</feature>
<evidence type="ECO:0000313" key="2">
    <source>
        <dbReference type="EMBL" id="CAL4066382.1"/>
    </source>
</evidence>
<accession>A0AAV2Q0J8</accession>
<protein>
    <submittedName>
        <fullName evidence="2">Uncharacterized protein</fullName>
    </submittedName>
</protein>
<dbReference type="AlphaFoldDB" id="A0AAV2Q0J8"/>
<feature type="non-terminal residue" evidence="2">
    <location>
        <position position="1"/>
    </location>
</feature>
<gene>
    <name evidence="2" type="ORF">MNOR_LOCUS5629</name>
</gene>
<dbReference type="EMBL" id="CAXKWB010002201">
    <property type="protein sequence ID" value="CAL4066382.1"/>
    <property type="molecule type" value="Genomic_DNA"/>
</dbReference>
<evidence type="ECO:0000256" key="1">
    <source>
        <dbReference type="SAM" id="SignalP"/>
    </source>
</evidence>
<feature type="non-terminal residue" evidence="2">
    <location>
        <position position="221"/>
    </location>
</feature>
<feature type="chain" id="PRO_5043506162" evidence="1">
    <location>
        <begin position="21"/>
        <end position="221"/>
    </location>
</feature>